<dbReference type="Gene3D" id="3.40.1010.10">
    <property type="entry name" value="Cobalt-precorrin-4 Transmethylase, Domain 1"/>
    <property type="match status" value="1"/>
</dbReference>
<accession>A0A8H2M399</accession>
<dbReference type="GO" id="GO:0032259">
    <property type="term" value="P:methylation"/>
    <property type="evidence" value="ECO:0007669"/>
    <property type="project" value="UniProtKB-KW"/>
</dbReference>
<keyword evidence="5" id="KW-0627">Porphyrin biosynthesis</keyword>
<dbReference type="InterPro" id="IPR014776">
    <property type="entry name" value="4pyrrole_Mease_sub2"/>
</dbReference>
<dbReference type="InterPro" id="IPR000878">
    <property type="entry name" value="4pyrrol_Mease"/>
</dbReference>
<evidence type="ECO:0000313" key="9">
    <source>
        <dbReference type="Proteomes" id="UP000377798"/>
    </source>
</evidence>
<dbReference type="GO" id="GO:0004852">
    <property type="term" value="F:uroporphyrinogen-III synthase activity"/>
    <property type="evidence" value="ECO:0007669"/>
    <property type="project" value="InterPro"/>
</dbReference>
<dbReference type="AlphaFoldDB" id="A0A8H2M399"/>
<keyword evidence="4" id="KW-0949">S-adenosyl-L-methionine</keyword>
<protein>
    <recommendedName>
        <fullName evidence="1">uroporphyrinogen-III C-methyltransferase</fullName>
        <ecNumber evidence="1">2.1.1.107</ecNumber>
    </recommendedName>
</protein>
<evidence type="ECO:0000259" key="7">
    <source>
        <dbReference type="Pfam" id="PF02602"/>
    </source>
</evidence>
<dbReference type="InterPro" id="IPR050161">
    <property type="entry name" value="Siro_Cobalamin_biosynth"/>
</dbReference>
<dbReference type="GO" id="GO:0019354">
    <property type="term" value="P:siroheme biosynthetic process"/>
    <property type="evidence" value="ECO:0007669"/>
    <property type="project" value="InterPro"/>
</dbReference>
<proteinExistence type="predicted"/>
<evidence type="ECO:0000256" key="1">
    <source>
        <dbReference type="ARBA" id="ARBA00012162"/>
    </source>
</evidence>
<evidence type="ECO:0000259" key="6">
    <source>
        <dbReference type="Pfam" id="PF00590"/>
    </source>
</evidence>
<evidence type="ECO:0000313" key="8">
    <source>
        <dbReference type="EMBL" id="VFB15782.1"/>
    </source>
</evidence>
<dbReference type="RefSeq" id="WP_131748196.1">
    <property type="nucleotide sequence ID" value="NZ_CAACYI010000001.1"/>
</dbReference>
<keyword evidence="3" id="KW-0808">Transferase</keyword>
<keyword evidence="2" id="KW-0489">Methyltransferase</keyword>
<comment type="caution">
    <text evidence="8">The sequence shown here is derived from an EMBL/GenBank/DDBJ whole genome shotgun (WGS) entry which is preliminary data.</text>
</comment>
<dbReference type="SUPFAM" id="SSF53790">
    <property type="entry name" value="Tetrapyrrole methylase"/>
    <property type="match status" value="1"/>
</dbReference>
<dbReference type="EC" id="2.1.1.107" evidence="1"/>
<dbReference type="Pfam" id="PF02602">
    <property type="entry name" value="HEM4"/>
    <property type="match status" value="1"/>
</dbReference>
<dbReference type="Pfam" id="PF00590">
    <property type="entry name" value="TP_methylase"/>
    <property type="match status" value="1"/>
</dbReference>
<name>A0A8H2M399_9FIRM</name>
<organism evidence="8 9">
    <name type="scientific">Urinicoccus massiliensis</name>
    <dbReference type="NCBI Taxonomy" id="1723382"/>
    <lineage>
        <taxon>Bacteria</taxon>
        <taxon>Bacillati</taxon>
        <taxon>Bacillota</taxon>
        <taxon>Tissierellia</taxon>
        <taxon>Tissierellales</taxon>
        <taxon>Peptoniphilaceae</taxon>
        <taxon>Urinicoccus</taxon>
    </lineage>
</organism>
<dbReference type="InterPro" id="IPR014777">
    <property type="entry name" value="4pyrrole_Mease_sub1"/>
</dbReference>
<gene>
    <name evidence="8" type="primary">cysG_1</name>
    <name evidence="8" type="ORF">NCTC13150_00286</name>
</gene>
<dbReference type="InterPro" id="IPR036108">
    <property type="entry name" value="4pyrrol_syn_uPrphyn_synt_sf"/>
</dbReference>
<dbReference type="InterPro" id="IPR035996">
    <property type="entry name" value="4pyrrol_Methylase_sf"/>
</dbReference>
<dbReference type="NCBIfam" id="NF004790">
    <property type="entry name" value="PRK06136.1"/>
    <property type="match status" value="1"/>
</dbReference>
<reference evidence="8 9" key="1">
    <citation type="submission" date="2019-02" db="EMBL/GenBank/DDBJ databases">
        <authorList>
            <consortium name="Pathogen Informatics"/>
        </authorList>
    </citation>
    <scope>NUCLEOTIDE SEQUENCE [LARGE SCALE GENOMIC DNA]</scope>
    <source>
        <strain evidence="8 9">3012STDY7089603</strain>
    </source>
</reference>
<evidence type="ECO:0000256" key="5">
    <source>
        <dbReference type="ARBA" id="ARBA00023244"/>
    </source>
</evidence>
<evidence type="ECO:0000256" key="4">
    <source>
        <dbReference type="ARBA" id="ARBA00022691"/>
    </source>
</evidence>
<dbReference type="Gene3D" id="3.30.950.10">
    <property type="entry name" value="Methyltransferase, Cobalt-precorrin-4 Transmethylase, Domain 2"/>
    <property type="match status" value="1"/>
</dbReference>
<feature type="domain" description="Tetrapyrrole methylase" evidence="6">
    <location>
        <begin position="5"/>
        <end position="214"/>
    </location>
</feature>
<dbReference type="Gene3D" id="3.40.50.10090">
    <property type="match status" value="2"/>
</dbReference>
<keyword evidence="9" id="KW-1185">Reference proteome</keyword>
<dbReference type="GO" id="GO:0004851">
    <property type="term" value="F:uroporphyrin-III C-methyltransferase activity"/>
    <property type="evidence" value="ECO:0007669"/>
    <property type="project" value="UniProtKB-EC"/>
</dbReference>
<dbReference type="InterPro" id="IPR003754">
    <property type="entry name" value="4pyrrol_synth_uPrphyn_synth"/>
</dbReference>
<dbReference type="FunFam" id="3.40.1010.10:FF:000001">
    <property type="entry name" value="Siroheme synthase"/>
    <property type="match status" value="1"/>
</dbReference>
<dbReference type="FunFam" id="3.30.950.10:FF:000001">
    <property type="entry name" value="Siroheme synthase"/>
    <property type="match status" value="1"/>
</dbReference>
<dbReference type="CDD" id="cd06578">
    <property type="entry name" value="HemD"/>
    <property type="match status" value="1"/>
</dbReference>
<sequence length="494" mass="54493">MTKGKVYITGAGIGPSDLITQRAIKVLEDCDVVIYDRLLNPDLIAPYLDKKEVYYAGKAANNHYLTQDQTNALMVEKALEGKKVLRLKGGDPYVFGRGGEEALYCKDHGIEFEVIPGVTSGIVSLMYAGIPATHRGKSTSVSFITGHREKGDPGDFHSYAKLEGTLVFYMGLNNLPLITGELLEAGMDPKRPCAVIMHGGYPDQKVLTSTVENICQDIQGKGFGSPSLIVIGEVVDLRKDLNFYESRPLFGKRIVITRARSQASSLAQALRDLGAQVMEAPCIQLQAVHKKTLEKRILAQDFTHVIFHSVNALEIFMDSYLAVRDLRDLALVKLCVIGEKTEKALRSYGLKADLVPKDYVGEALVQALKEDPSPDKKLFIPHSNKSRPELMDQYKDLGQVDDLVIYRNIKPEKMEDLSGPIDYILFTSSSTVDNFVDHYGKELLEDAKIVSIGPITSQAIQAHGLDIAGCSEKATIPSMVQWIKEDADHAHAKN</sequence>
<dbReference type="Proteomes" id="UP000377798">
    <property type="component" value="Unassembled WGS sequence"/>
</dbReference>
<evidence type="ECO:0000256" key="3">
    <source>
        <dbReference type="ARBA" id="ARBA00022679"/>
    </source>
</evidence>
<dbReference type="EMBL" id="CAACYI010000001">
    <property type="protein sequence ID" value="VFB15782.1"/>
    <property type="molecule type" value="Genomic_DNA"/>
</dbReference>
<dbReference type="SUPFAM" id="SSF69618">
    <property type="entry name" value="HemD-like"/>
    <property type="match status" value="1"/>
</dbReference>
<feature type="domain" description="Tetrapyrrole biosynthesis uroporphyrinogen III synthase" evidence="7">
    <location>
        <begin position="265"/>
        <end position="481"/>
    </location>
</feature>
<dbReference type="PANTHER" id="PTHR45790:SF3">
    <property type="entry name" value="S-ADENOSYL-L-METHIONINE-DEPENDENT UROPORPHYRINOGEN III METHYLTRANSFERASE, CHLOROPLASTIC"/>
    <property type="match status" value="1"/>
</dbReference>
<dbReference type="CDD" id="cd11642">
    <property type="entry name" value="SUMT"/>
    <property type="match status" value="1"/>
</dbReference>
<dbReference type="InterPro" id="IPR006366">
    <property type="entry name" value="CobA/CysG_C"/>
</dbReference>
<evidence type="ECO:0000256" key="2">
    <source>
        <dbReference type="ARBA" id="ARBA00022603"/>
    </source>
</evidence>
<dbReference type="PANTHER" id="PTHR45790">
    <property type="entry name" value="SIROHEME SYNTHASE-RELATED"/>
    <property type="match status" value="1"/>
</dbReference>
<dbReference type="NCBIfam" id="TIGR01469">
    <property type="entry name" value="cobA_cysG_Cterm"/>
    <property type="match status" value="1"/>
</dbReference>